<dbReference type="RefSeq" id="WP_244457347.1">
    <property type="nucleotide sequence ID" value="NZ_AP025637.1"/>
</dbReference>
<organism evidence="1 2">
    <name type="scientific">Roseomonas fluvialis</name>
    <dbReference type="NCBI Taxonomy" id="1750527"/>
    <lineage>
        <taxon>Bacteria</taxon>
        <taxon>Pseudomonadati</taxon>
        <taxon>Pseudomonadota</taxon>
        <taxon>Alphaproteobacteria</taxon>
        <taxon>Acetobacterales</taxon>
        <taxon>Roseomonadaceae</taxon>
        <taxon>Roseomonas</taxon>
    </lineage>
</organism>
<dbReference type="Proteomes" id="UP000831327">
    <property type="component" value="Chromosome"/>
</dbReference>
<sequence>MRSLVFSTADAAAGPQAPAALHGAPPGPGIEAIRRALRGPPGRVALRLPAPRNDAARRVALAVLEDAGRPRGGTLLETATGDLLLTEADGPDAARAEAALLRLFGTAPERLDLPGAVPVLLDLPAPVPAAPRPPAAPPPAGIEARANAAPLPALLRREGILHIATGHPRRLALLRLRLPAAALARHLGPAAEDRDLLHHALDRLRARLPGLLAEPSGREALLGLAAPVPLLLDLPAALLPDPAPIEGDPPGAPALIATLSLPEALTPGLAARRAALHHAGWGLATRGIDAAALALLSPEALATDLLLLSWSPALAGRAASAALRRIDPARLVLEGVEGQDALEWGLSIGVARFAGPWIDAVMAATRMAGCAQGGGCTRAACATRGTAATPEGRAGCANPALLGAMVPA</sequence>
<protein>
    <recommendedName>
        <fullName evidence="3">EAL domain-containing protein</fullName>
    </recommendedName>
</protein>
<dbReference type="EMBL" id="AP025637">
    <property type="protein sequence ID" value="BDG75260.1"/>
    <property type="molecule type" value="Genomic_DNA"/>
</dbReference>
<proteinExistence type="predicted"/>
<evidence type="ECO:0000313" key="1">
    <source>
        <dbReference type="EMBL" id="BDG75260.1"/>
    </source>
</evidence>
<evidence type="ECO:0000313" key="2">
    <source>
        <dbReference type="Proteomes" id="UP000831327"/>
    </source>
</evidence>
<accession>A0ABN6PCU5</accession>
<keyword evidence="2" id="KW-1185">Reference proteome</keyword>
<evidence type="ECO:0008006" key="3">
    <source>
        <dbReference type="Google" id="ProtNLM"/>
    </source>
</evidence>
<gene>
    <name evidence="1" type="ORF">Rmf_51890</name>
</gene>
<reference evidence="1 2" key="1">
    <citation type="journal article" date="2016" name="Microbes Environ.">
        <title>Phylogenetically diverse aerobic anoxygenic phototrophic bacteria isolated from epilithic biofilms in Tama river, Japan.</title>
        <authorList>
            <person name="Hirose S."/>
            <person name="Matsuura K."/>
            <person name="Haruta S."/>
        </authorList>
    </citation>
    <scope>NUCLEOTIDE SEQUENCE [LARGE SCALE GENOMIC DNA]</scope>
    <source>
        <strain evidence="1 2">S08</strain>
    </source>
</reference>
<name>A0ABN6PCU5_9PROT</name>